<comment type="function">
    <text evidence="17">DNA-binding protein involved in single-strand DNA break repair, double-strand DNA break repair and base excision repair. Resolves abortive DNA ligation intermediates formed either at base excision sites, or when DNA ligases attempt to repair non-ligatable breaks induced by reactive oxygen species. Catalyzes the release of adenylate groups covalently linked to 5'-phosphate termini, resulting in the production of 5'-phosphate termini that can be efficiently rejoined. Likewise, catalyzes the release of 3'-linked guanosine (DNAppG) and inosine (DNAppI) from DNA, but has higher specific activity with 5'-linked adenosine (AppDNA).</text>
</comment>
<proteinExistence type="predicted"/>
<dbReference type="GO" id="GO:0005634">
    <property type="term" value="C:nucleus"/>
    <property type="evidence" value="ECO:0007669"/>
    <property type="project" value="UniProtKB-SubCell"/>
</dbReference>
<evidence type="ECO:0000256" key="18">
    <source>
        <dbReference type="ARBA" id="ARBA00068941"/>
    </source>
</evidence>
<dbReference type="GO" id="GO:0120108">
    <property type="term" value="F:DNA-3'-diphospho-5'-guanosine diphosphatase activity"/>
    <property type="evidence" value="ECO:0007669"/>
    <property type="project" value="UniProtKB-EC"/>
</dbReference>
<evidence type="ECO:0000256" key="14">
    <source>
        <dbReference type="ARBA" id="ARBA00024601"/>
    </source>
</evidence>
<dbReference type="Gene3D" id="3.30.428.10">
    <property type="entry name" value="HIT-like"/>
    <property type="match status" value="1"/>
</dbReference>
<keyword evidence="10" id="KW-0862">Zinc</keyword>
<evidence type="ECO:0000256" key="10">
    <source>
        <dbReference type="ARBA" id="ARBA00022833"/>
    </source>
</evidence>
<keyword evidence="9" id="KW-0378">Hydrolase</keyword>
<evidence type="ECO:0000256" key="17">
    <source>
        <dbReference type="ARBA" id="ARBA00059438"/>
    </source>
</evidence>
<organism evidence="23 24">
    <name type="scientific">Oidiodendron maius (strain Zn)</name>
    <dbReference type="NCBI Taxonomy" id="913774"/>
    <lineage>
        <taxon>Eukaryota</taxon>
        <taxon>Fungi</taxon>
        <taxon>Dikarya</taxon>
        <taxon>Ascomycota</taxon>
        <taxon>Pezizomycotina</taxon>
        <taxon>Leotiomycetes</taxon>
        <taxon>Leotiomycetes incertae sedis</taxon>
        <taxon>Myxotrichaceae</taxon>
        <taxon>Oidiodendron</taxon>
    </lineage>
</organism>
<sequence>MSEGNDSDPNLDQKPPNVPPASSSASPHPIPRNAFTALMSREGKVPTKPANILHKSTSNAFSKFDKRDGLGSYIQNPERSNVSQIIFYNDEFVGINDLYPKSSVHCLLLPRSPKHQRMHPVAAFEDREFLASVRENAAKLKTLVAKELQRRYARFSAQEKAREAVLNGEVELKDGEELPEGRDWEQEVRVGIHAHPSMNHLHIHVISVDCFSEKMRYKNHYNSFSTPFFVELDAFPLSADDERRHPGRNGYLNSNLKCWRCGRDFGVKFALLKEHLAVEFEEWKKE</sequence>
<dbReference type="Pfam" id="PF16278">
    <property type="entry name" value="zf-C2HE"/>
    <property type="match status" value="1"/>
</dbReference>
<feature type="domain" description="Aprataxin C2HE/C2H2/C2HC zinc finger" evidence="22">
    <location>
        <begin position="225"/>
        <end position="282"/>
    </location>
</feature>
<evidence type="ECO:0000256" key="6">
    <source>
        <dbReference type="ARBA" id="ARBA00022723"/>
    </source>
</evidence>
<evidence type="ECO:0000256" key="5">
    <source>
        <dbReference type="ARBA" id="ARBA00022490"/>
    </source>
</evidence>
<dbReference type="EC" id="3.6.1.71" evidence="4"/>
<keyword evidence="24" id="KW-1185">Reference proteome</keyword>
<evidence type="ECO:0000256" key="7">
    <source>
        <dbReference type="ARBA" id="ARBA00022763"/>
    </source>
</evidence>
<dbReference type="GO" id="GO:0003697">
    <property type="term" value="F:single-stranded DNA binding"/>
    <property type="evidence" value="ECO:0007669"/>
    <property type="project" value="TreeGrafter"/>
</dbReference>
<evidence type="ECO:0000256" key="16">
    <source>
        <dbReference type="ARBA" id="ARBA00044713"/>
    </source>
</evidence>
<dbReference type="HOGENOM" id="CLU_066882_0_0_1"/>
<dbReference type="SUPFAM" id="SSF54197">
    <property type="entry name" value="HIT-like"/>
    <property type="match status" value="1"/>
</dbReference>
<evidence type="ECO:0000256" key="9">
    <source>
        <dbReference type="ARBA" id="ARBA00022801"/>
    </source>
</evidence>
<dbReference type="Pfam" id="PF01230">
    <property type="entry name" value="HIT"/>
    <property type="match status" value="1"/>
</dbReference>
<evidence type="ECO:0000256" key="12">
    <source>
        <dbReference type="ARBA" id="ARBA00023204"/>
    </source>
</evidence>
<feature type="domain" description="HIT" evidence="21">
    <location>
        <begin position="81"/>
        <end position="207"/>
    </location>
</feature>
<dbReference type="FunCoup" id="A0A0C3HS15">
    <property type="interactions" value="65"/>
</dbReference>
<keyword evidence="13" id="KW-0539">Nucleus</keyword>
<evidence type="ECO:0000256" key="2">
    <source>
        <dbReference type="ARBA" id="ARBA00004496"/>
    </source>
</evidence>
<evidence type="ECO:0000259" key="21">
    <source>
        <dbReference type="Pfam" id="PF01230"/>
    </source>
</evidence>
<dbReference type="GO" id="GO:0030983">
    <property type="term" value="F:mismatched DNA binding"/>
    <property type="evidence" value="ECO:0007669"/>
    <property type="project" value="TreeGrafter"/>
</dbReference>
<dbReference type="AlphaFoldDB" id="A0A0C3HS15"/>
<keyword evidence="11" id="KW-0238">DNA-binding</keyword>
<evidence type="ECO:0000256" key="1">
    <source>
        <dbReference type="ARBA" id="ARBA00004123"/>
    </source>
</evidence>
<evidence type="ECO:0000313" key="24">
    <source>
        <dbReference type="Proteomes" id="UP000054321"/>
    </source>
</evidence>
<comment type="subcellular location">
    <subcellularLocation>
        <location evidence="2">Cytoplasm</location>
    </subcellularLocation>
    <subcellularLocation>
        <location evidence="1">Nucleus</location>
    </subcellularLocation>
</comment>
<dbReference type="InterPro" id="IPR011146">
    <property type="entry name" value="HIT-like"/>
</dbReference>
<dbReference type="InterPro" id="IPR019808">
    <property type="entry name" value="Histidine_triad_CS"/>
</dbReference>
<reference evidence="24" key="2">
    <citation type="submission" date="2015-01" db="EMBL/GenBank/DDBJ databases">
        <title>Evolutionary Origins and Diversification of the Mycorrhizal Mutualists.</title>
        <authorList>
            <consortium name="DOE Joint Genome Institute"/>
            <consortium name="Mycorrhizal Genomics Consortium"/>
            <person name="Kohler A."/>
            <person name="Kuo A."/>
            <person name="Nagy L.G."/>
            <person name="Floudas D."/>
            <person name="Copeland A."/>
            <person name="Barry K.W."/>
            <person name="Cichocki N."/>
            <person name="Veneault-Fourrey C."/>
            <person name="LaButti K."/>
            <person name="Lindquist E.A."/>
            <person name="Lipzen A."/>
            <person name="Lundell T."/>
            <person name="Morin E."/>
            <person name="Murat C."/>
            <person name="Riley R."/>
            <person name="Ohm R."/>
            <person name="Sun H."/>
            <person name="Tunlid A."/>
            <person name="Henrissat B."/>
            <person name="Grigoriev I.V."/>
            <person name="Hibbett D.S."/>
            <person name="Martin F."/>
        </authorList>
    </citation>
    <scope>NUCLEOTIDE SEQUENCE [LARGE SCALE GENOMIC DNA]</scope>
    <source>
        <strain evidence="24">Zn</strain>
    </source>
</reference>
<dbReference type="InterPro" id="IPR036265">
    <property type="entry name" value="HIT-like_sf"/>
</dbReference>
<dbReference type="EC" id="3.6.1.72" evidence="3"/>
<dbReference type="OrthoDB" id="3512845at2759"/>
<evidence type="ECO:0000256" key="3">
    <source>
        <dbReference type="ARBA" id="ARBA00012495"/>
    </source>
</evidence>
<evidence type="ECO:0000256" key="19">
    <source>
        <dbReference type="ARBA" id="ARBA00076243"/>
    </source>
</evidence>
<dbReference type="FunFam" id="3.30.428.10:FF:000017">
    <property type="entry name" value="Aprataxin-like protein"/>
    <property type="match status" value="1"/>
</dbReference>
<name>A0A0C3HS15_OIDMZ</name>
<dbReference type="EMBL" id="KN832872">
    <property type="protein sequence ID" value="KIN05047.1"/>
    <property type="molecule type" value="Genomic_DNA"/>
</dbReference>
<dbReference type="GO" id="GO:0008270">
    <property type="term" value="F:zinc ion binding"/>
    <property type="evidence" value="ECO:0007669"/>
    <property type="project" value="UniProtKB-KW"/>
</dbReference>
<evidence type="ECO:0000256" key="20">
    <source>
        <dbReference type="SAM" id="MobiDB-lite"/>
    </source>
</evidence>
<dbReference type="GO" id="GO:0003725">
    <property type="term" value="F:double-stranded RNA binding"/>
    <property type="evidence" value="ECO:0007669"/>
    <property type="project" value="TreeGrafter"/>
</dbReference>
<dbReference type="InParanoid" id="A0A0C3HS15"/>
<dbReference type="PANTHER" id="PTHR12486">
    <property type="entry name" value="APRATAXIN-RELATED"/>
    <property type="match status" value="1"/>
</dbReference>
<gene>
    <name evidence="23" type="ORF">OIDMADRAFT_50872</name>
</gene>
<dbReference type="GO" id="GO:1990165">
    <property type="term" value="F:single-strand break-containing DNA binding"/>
    <property type="evidence" value="ECO:0007669"/>
    <property type="project" value="TreeGrafter"/>
</dbReference>
<dbReference type="GO" id="GO:0033699">
    <property type="term" value="F:DNA 5'-adenosine monophosphate hydrolase activity"/>
    <property type="evidence" value="ECO:0007669"/>
    <property type="project" value="UniProtKB-EC"/>
</dbReference>
<evidence type="ECO:0000256" key="13">
    <source>
        <dbReference type="ARBA" id="ARBA00023242"/>
    </source>
</evidence>
<comment type="catalytic activity">
    <reaction evidence="16">
        <text>a 5'-end adenosine-5'-diphospho-5'-ribonucleoside-2'-deoxyribonucleotide-DNA + H2O = a 5'-end 5'-phospho-ribonucleoside-2'-deoxyribonucleotide-DNA + AMP + 2 H(+)</text>
        <dbReference type="Rhea" id="RHEA:52132"/>
        <dbReference type="Rhea" id="RHEA-COMP:13182"/>
        <dbReference type="Rhea" id="RHEA-COMP:13183"/>
        <dbReference type="ChEBI" id="CHEBI:15377"/>
        <dbReference type="ChEBI" id="CHEBI:15378"/>
        <dbReference type="ChEBI" id="CHEBI:136414"/>
        <dbReference type="ChEBI" id="CHEBI:136415"/>
        <dbReference type="ChEBI" id="CHEBI:456215"/>
        <dbReference type="EC" id="3.6.1.71"/>
    </reaction>
</comment>
<keyword evidence="12" id="KW-0234">DNA repair</keyword>
<evidence type="ECO:0000256" key="4">
    <source>
        <dbReference type="ARBA" id="ARBA00012496"/>
    </source>
</evidence>
<dbReference type="GO" id="GO:0005737">
    <property type="term" value="C:cytoplasm"/>
    <property type="evidence" value="ECO:0007669"/>
    <property type="project" value="UniProtKB-SubCell"/>
</dbReference>
<protein>
    <recommendedName>
        <fullName evidence="18">Aprataxin-like protein</fullName>
        <ecNumber evidence="4">3.6.1.71</ecNumber>
        <ecNumber evidence="3">3.6.1.72</ecNumber>
    </recommendedName>
    <alternativeName>
        <fullName evidence="19">Hit family protein 3</fullName>
    </alternativeName>
</protein>
<evidence type="ECO:0000313" key="23">
    <source>
        <dbReference type="EMBL" id="KIN05047.1"/>
    </source>
</evidence>
<dbReference type="PROSITE" id="PS00892">
    <property type="entry name" value="HIT_1"/>
    <property type="match status" value="1"/>
</dbReference>
<comment type="catalytic activity">
    <reaction evidence="15">
        <text>a 5'-end adenosine-5'-diphospho-5'-2'-deoxyribonucleoside-DNA + H2O = a 5'-end 5'-phospho-2'-deoxyribonucleoside-DNA + AMP + 2 H(+)</text>
        <dbReference type="Rhea" id="RHEA:52128"/>
        <dbReference type="Rhea" id="RHEA-COMP:13180"/>
        <dbReference type="Rhea" id="RHEA-COMP:13181"/>
        <dbReference type="ChEBI" id="CHEBI:15377"/>
        <dbReference type="ChEBI" id="CHEBI:15378"/>
        <dbReference type="ChEBI" id="CHEBI:136412"/>
        <dbReference type="ChEBI" id="CHEBI:136413"/>
        <dbReference type="ChEBI" id="CHEBI:456215"/>
        <dbReference type="EC" id="3.6.1.71"/>
    </reaction>
</comment>
<keyword evidence="7" id="KW-0227">DNA damage</keyword>
<dbReference type="InterPro" id="IPR032566">
    <property type="entry name" value="Znf-C2HE"/>
</dbReference>
<dbReference type="Proteomes" id="UP000054321">
    <property type="component" value="Unassembled WGS sequence"/>
</dbReference>
<accession>A0A0C3HS15</accession>
<comment type="catalytic activity">
    <reaction evidence="14">
        <text>a 3'-end 2'-deoxyribonucleotide-3'-diphospho-5'-guanosine-DNA + H2O = a 3'-end 2'-deoxyribonucleotide 3'-phosphate-DNA + GMP + 2 H(+)</text>
        <dbReference type="Rhea" id="RHEA:52140"/>
        <dbReference type="Rhea" id="RHEA-COMP:13186"/>
        <dbReference type="Rhea" id="RHEA-COMP:13187"/>
        <dbReference type="ChEBI" id="CHEBI:15377"/>
        <dbReference type="ChEBI" id="CHEBI:15378"/>
        <dbReference type="ChEBI" id="CHEBI:58115"/>
        <dbReference type="ChEBI" id="CHEBI:136419"/>
        <dbReference type="ChEBI" id="CHEBI:136420"/>
        <dbReference type="EC" id="3.6.1.72"/>
    </reaction>
</comment>
<dbReference type="GO" id="GO:0000012">
    <property type="term" value="P:single strand break repair"/>
    <property type="evidence" value="ECO:0007669"/>
    <property type="project" value="TreeGrafter"/>
</dbReference>
<evidence type="ECO:0000256" key="15">
    <source>
        <dbReference type="ARBA" id="ARBA00044639"/>
    </source>
</evidence>
<evidence type="ECO:0000259" key="22">
    <source>
        <dbReference type="Pfam" id="PF16278"/>
    </source>
</evidence>
<evidence type="ECO:0000256" key="8">
    <source>
        <dbReference type="ARBA" id="ARBA00022771"/>
    </source>
</evidence>
<evidence type="ECO:0000256" key="11">
    <source>
        <dbReference type="ARBA" id="ARBA00023125"/>
    </source>
</evidence>
<dbReference type="STRING" id="913774.A0A0C3HS15"/>
<keyword evidence="8" id="KW-0863">Zinc-finger</keyword>
<keyword evidence="6" id="KW-0479">Metal-binding</keyword>
<feature type="region of interest" description="Disordered" evidence="20">
    <location>
        <begin position="1"/>
        <end position="32"/>
    </location>
</feature>
<dbReference type="PANTHER" id="PTHR12486:SF4">
    <property type="entry name" value="APRATAXIN"/>
    <property type="match status" value="1"/>
</dbReference>
<keyword evidence="5" id="KW-0963">Cytoplasm</keyword>
<reference evidence="23 24" key="1">
    <citation type="submission" date="2014-04" db="EMBL/GenBank/DDBJ databases">
        <authorList>
            <consortium name="DOE Joint Genome Institute"/>
            <person name="Kuo A."/>
            <person name="Martino E."/>
            <person name="Perotto S."/>
            <person name="Kohler A."/>
            <person name="Nagy L.G."/>
            <person name="Floudas D."/>
            <person name="Copeland A."/>
            <person name="Barry K.W."/>
            <person name="Cichocki N."/>
            <person name="Veneault-Fourrey C."/>
            <person name="LaButti K."/>
            <person name="Lindquist E.A."/>
            <person name="Lipzen A."/>
            <person name="Lundell T."/>
            <person name="Morin E."/>
            <person name="Murat C."/>
            <person name="Sun H."/>
            <person name="Tunlid A."/>
            <person name="Henrissat B."/>
            <person name="Grigoriev I.V."/>
            <person name="Hibbett D.S."/>
            <person name="Martin F."/>
            <person name="Nordberg H.P."/>
            <person name="Cantor M.N."/>
            <person name="Hua S.X."/>
        </authorList>
    </citation>
    <scope>NUCLEOTIDE SEQUENCE [LARGE SCALE GENOMIC DNA]</scope>
    <source>
        <strain evidence="23 24">Zn</strain>
    </source>
</reference>